<evidence type="ECO:0000313" key="2">
    <source>
        <dbReference type="Proteomes" id="UP001555826"/>
    </source>
</evidence>
<evidence type="ECO:0000313" key="1">
    <source>
        <dbReference type="EMBL" id="MEW9263353.1"/>
    </source>
</evidence>
<dbReference type="EMBL" id="JBFNQN010000001">
    <property type="protein sequence ID" value="MEW9263353.1"/>
    <property type="molecule type" value="Genomic_DNA"/>
</dbReference>
<organism evidence="1 2">
    <name type="scientific">Kineococcus endophyticus</name>
    <dbReference type="NCBI Taxonomy" id="1181883"/>
    <lineage>
        <taxon>Bacteria</taxon>
        <taxon>Bacillati</taxon>
        <taxon>Actinomycetota</taxon>
        <taxon>Actinomycetes</taxon>
        <taxon>Kineosporiales</taxon>
        <taxon>Kineosporiaceae</taxon>
        <taxon>Kineococcus</taxon>
    </lineage>
</organism>
<reference evidence="1 2" key="1">
    <citation type="submission" date="2024-07" db="EMBL/GenBank/DDBJ databases">
        <authorList>
            <person name="Thanompreechachai J."/>
            <person name="Duangmal K."/>
        </authorList>
    </citation>
    <scope>NUCLEOTIDE SEQUENCE [LARGE SCALE GENOMIC DNA]</scope>
    <source>
        <strain evidence="1 2">KCTC 19886</strain>
    </source>
</reference>
<comment type="caution">
    <text evidence="1">The sequence shown here is derived from an EMBL/GenBank/DDBJ whole genome shotgun (WGS) entry which is preliminary data.</text>
</comment>
<sequence length="113" mass="12181">MTEIASPTTIDTRCPSTTVSGWVVSVEAAVRVVPREQFRTPARESMSAVARALAAAADAQGRVAAGRTAIHLARDAGVGDRVWQKRTQWLRENGWLRRGPGGLKDGWLLCTPA</sequence>
<name>A0ABV3P172_9ACTN</name>
<keyword evidence="2" id="KW-1185">Reference proteome</keyword>
<gene>
    <name evidence="1" type="ORF">AB1207_01205</name>
</gene>
<dbReference type="Proteomes" id="UP001555826">
    <property type="component" value="Unassembled WGS sequence"/>
</dbReference>
<protein>
    <submittedName>
        <fullName evidence="1">Uncharacterized protein</fullName>
    </submittedName>
</protein>
<accession>A0ABV3P172</accession>
<proteinExistence type="predicted"/>